<evidence type="ECO:0000313" key="8">
    <source>
        <dbReference type="EMBL" id="KAF6136672.1"/>
    </source>
</evidence>
<dbReference type="OrthoDB" id="10645127at2759"/>
<feature type="transmembrane region" description="Helical" evidence="7">
    <location>
        <begin position="29"/>
        <end position="50"/>
    </location>
</feature>
<gene>
    <name evidence="8" type="ORF">GIB67_016128</name>
</gene>
<keyword evidence="7" id="KW-1133">Transmembrane helix</keyword>
<keyword evidence="3" id="KW-0862">Zinc</keyword>
<sequence>EVFNEVEVLDEMVVVSSVLEKGVNPKFEFIVGVVKYIGLIMSVIVCRAFVVERRRGFVKEKVQLPERGEFSACTTLIGFDLRDPFDMGGPRMFNNTHQDMILRRKLEEAELQQALELQSRRLMGLQLLDIKKLHHHQNNMSSGSSPICSPHSPHMNHNLIVPPSSLSDRSSHDSPSP</sequence>
<keyword evidence="5" id="KW-0238">DNA-binding</keyword>
<dbReference type="PANTHER" id="PTHR24009:SF3">
    <property type="entry name" value="RNA-BINDING (RRM_RBD_RNP MOTIFS) FAMILY PROTEIN-RELATED"/>
    <property type="match status" value="1"/>
</dbReference>
<protein>
    <submittedName>
        <fullName evidence="8">Uncharacterized protein</fullName>
    </submittedName>
</protein>
<proteinExistence type="predicted"/>
<dbReference type="EMBL" id="JACGCM010002686">
    <property type="protein sequence ID" value="KAF6136672.1"/>
    <property type="molecule type" value="Genomic_DNA"/>
</dbReference>
<feature type="region of interest" description="Disordered" evidence="6">
    <location>
        <begin position="136"/>
        <end position="177"/>
    </location>
</feature>
<evidence type="ECO:0000256" key="3">
    <source>
        <dbReference type="ARBA" id="ARBA00022833"/>
    </source>
</evidence>
<keyword evidence="7" id="KW-0472">Membrane</keyword>
<dbReference type="PANTHER" id="PTHR24009">
    <property type="entry name" value="RNA-BINDING (RRM/RBD/RNP MOTIFS)"/>
    <property type="match status" value="1"/>
</dbReference>
<reference evidence="8 9" key="1">
    <citation type="journal article" date="2020" name="IScience">
        <title>Genome Sequencing of the Endangered Kingdonia uniflora (Circaeasteraceae, Ranunculales) Reveals Potential Mechanisms of Evolutionary Specialization.</title>
        <authorList>
            <person name="Sun Y."/>
            <person name="Deng T."/>
            <person name="Zhang A."/>
            <person name="Moore M.J."/>
            <person name="Landis J.B."/>
            <person name="Lin N."/>
            <person name="Zhang H."/>
            <person name="Zhang X."/>
            <person name="Huang J."/>
            <person name="Zhang X."/>
            <person name="Sun H."/>
            <person name="Wang H."/>
        </authorList>
    </citation>
    <scope>NUCLEOTIDE SEQUENCE [LARGE SCALE GENOMIC DNA]</scope>
    <source>
        <strain evidence="8">TB1705</strain>
        <tissue evidence="8">Leaf</tissue>
    </source>
</reference>
<keyword evidence="4" id="KW-0694">RNA-binding</keyword>
<feature type="compositionally biased region" description="Low complexity" evidence="6">
    <location>
        <begin position="162"/>
        <end position="177"/>
    </location>
</feature>
<comment type="caution">
    <text evidence="8">The sequence shown here is derived from an EMBL/GenBank/DDBJ whole genome shotgun (WGS) entry which is preliminary data.</text>
</comment>
<evidence type="ECO:0000256" key="7">
    <source>
        <dbReference type="SAM" id="Phobius"/>
    </source>
</evidence>
<dbReference type="GO" id="GO:0003723">
    <property type="term" value="F:RNA binding"/>
    <property type="evidence" value="ECO:0007669"/>
    <property type="project" value="UniProtKB-KW"/>
</dbReference>
<dbReference type="GO" id="GO:0003677">
    <property type="term" value="F:DNA binding"/>
    <property type="evidence" value="ECO:0007669"/>
    <property type="project" value="UniProtKB-KW"/>
</dbReference>
<name>A0A7J7L285_9MAGN</name>
<accession>A0A7J7L285</accession>
<evidence type="ECO:0000256" key="6">
    <source>
        <dbReference type="SAM" id="MobiDB-lite"/>
    </source>
</evidence>
<evidence type="ECO:0000256" key="4">
    <source>
        <dbReference type="ARBA" id="ARBA00022884"/>
    </source>
</evidence>
<evidence type="ECO:0000256" key="5">
    <source>
        <dbReference type="ARBA" id="ARBA00023125"/>
    </source>
</evidence>
<dbReference type="AlphaFoldDB" id="A0A7J7L285"/>
<feature type="non-terminal residue" evidence="8">
    <location>
        <position position="1"/>
    </location>
</feature>
<feature type="compositionally biased region" description="Low complexity" evidence="6">
    <location>
        <begin position="141"/>
        <end position="153"/>
    </location>
</feature>
<dbReference type="Proteomes" id="UP000541444">
    <property type="component" value="Unassembled WGS sequence"/>
</dbReference>
<organism evidence="8 9">
    <name type="scientific">Kingdonia uniflora</name>
    <dbReference type="NCBI Taxonomy" id="39325"/>
    <lineage>
        <taxon>Eukaryota</taxon>
        <taxon>Viridiplantae</taxon>
        <taxon>Streptophyta</taxon>
        <taxon>Embryophyta</taxon>
        <taxon>Tracheophyta</taxon>
        <taxon>Spermatophyta</taxon>
        <taxon>Magnoliopsida</taxon>
        <taxon>Ranunculales</taxon>
        <taxon>Circaeasteraceae</taxon>
        <taxon>Kingdonia</taxon>
    </lineage>
</organism>
<keyword evidence="9" id="KW-1185">Reference proteome</keyword>
<evidence type="ECO:0000256" key="2">
    <source>
        <dbReference type="ARBA" id="ARBA00022771"/>
    </source>
</evidence>
<evidence type="ECO:0000256" key="1">
    <source>
        <dbReference type="ARBA" id="ARBA00022723"/>
    </source>
</evidence>
<keyword evidence="2" id="KW-0863">Zinc-finger</keyword>
<evidence type="ECO:0000313" key="9">
    <source>
        <dbReference type="Proteomes" id="UP000541444"/>
    </source>
</evidence>
<keyword evidence="1" id="KW-0479">Metal-binding</keyword>
<dbReference type="GO" id="GO:0008270">
    <property type="term" value="F:zinc ion binding"/>
    <property type="evidence" value="ECO:0007669"/>
    <property type="project" value="UniProtKB-KW"/>
</dbReference>
<keyword evidence="7" id="KW-0812">Transmembrane</keyword>